<feature type="coiled-coil region" evidence="5">
    <location>
        <begin position="140"/>
        <end position="167"/>
    </location>
</feature>
<dbReference type="FunFam" id="1.20.5.170:FF:000004">
    <property type="entry name" value="Keratin, type II cytoskeletal 5"/>
    <property type="match status" value="1"/>
</dbReference>
<evidence type="ECO:0000256" key="5">
    <source>
        <dbReference type="SAM" id="Coils"/>
    </source>
</evidence>
<dbReference type="InterPro" id="IPR003054">
    <property type="entry name" value="Keratin_II"/>
</dbReference>
<dbReference type="SMART" id="SM01391">
    <property type="entry name" value="Filament"/>
    <property type="match status" value="1"/>
</dbReference>
<dbReference type="InterPro" id="IPR032444">
    <property type="entry name" value="Keratin_2_head"/>
</dbReference>
<dbReference type="InterPro" id="IPR018039">
    <property type="entry name" value="IF_conserved"/>
</dbReference>
<feature type="compositionally biased region" description="Low complexity" evidence="6">
    <location>
        <begin position="516"/>
        <end position="532"/>
    </location>
</feature>
<dbReference type="Pfam" id="PF00038">
    <property type="entry name" value="Filament"/>
    <property type="match status" value="1"/>
</dbReference>
<dbReference type="Gene3D" id="1.20.5.1160">
    <property type="entry name" value="Vasodilator-stimulated phosphoprotein"/>
    <property type="match status" value="1"/>
</dbReference>
<evidence type="ECO:0000256" key="3">
    <source>
        <dbReference type="ARBA" id="ARBA00061646"/>
    </source>
</evidence>
<comment type="similarity">
    <text evidence="3 4">Belongs to the intermediate filament family.</text>
</comment>
<dbReference type="PROSITE" id="PS51842">
    <property type="entry name" value="IF_ROD_2"/>
    <property type="match status" value="1"/>
</dbReference>
<dbReference type="PROSITE" id="PS00226">
    <property type="entry name" value="IF_ROD_1"/>
    <property type="match status" value="1"/>
</dbReference>
<evidence type="ECO:0000259" key="7">
    <source>
        <dbReference type="PROSITE" id="PS51842"/>
    </source>
</evidence>
<feature type="coiled-coil region" evidence="5">
    <location>
        <begin position="205"/>
        <end position="246"/>
    </location>
</feature>
<feature type="coiled-coil region" evidence="5">
    <location>
        <begin position="354"/>
        <end position="427"/>
    </location>
</feature>
<evidence type="ECO:0000313" key="8">
    <source>
        <dbReference type="Proteomes" id="UP001190640"/>
    </source>
</evidence>
<dbReference type="FunFam" id="1.20.5.1160:FF:000001">
    <property type="entry name" value="Keratin type II"/>
    <property type="match status" value="1"/>
</dbReference>
<dbReference type="RefSeq" id="XP_054859466.1">
    <property type="nucleotide sequence ID" value="XM_055003491.1"/>
</dbReference>
<feature type="domain" description="IF rod" evidence="7">
    <location>
        <begin position="143"/>
        <end position="456"/>
    </location>
</feature>
<evidence type="ECO:0000256" key="4">
    <source>
        <dbReference type="RuleBase" id="RU000685"/>
    </source>
</evidence>
<dbReference type="PRINTS" id="PR01276">
    <property type="entry name" value="TYPE2KERATIN"/>
</dbReference>
<keyword evidence="2 5" id="KW-0175">Coiled coil</keyword>
<protein>
    <submittedName>
        <fullName evidence="9">Keratin, type II cytoskeletal 4-like</fullName>
    </submittedName>
</protein>
<dbReference type="GO" id="GO:0031424">
    <property type="term" value="P:keratinization"/>
    <property type="evidence" value="ECO:0007669"/>
    <property type="project" value="TreeGrafter"/>
</dbReference>
<dbReference type="Gene3D" id="1.20.5.500">
    <property type="entry name" value="Single helix bin"/>
    <property type="match status" value="1"/>
</dbReference>
<evidence type="ECO:0000256" key="2">
    <source>
        <dbReference type="ARBA" id="ARBA00023054"/>
    </source>
</evidence>
<organism evidence="8 9">
    <name type="scientific">Eublepharis macularius</name>
    <name type="common">Leopard gecko</name>
    <name type="synonym">Cyrtodactylus macularius</name>
    <dbReference type="NCBI Taxonomy" id="481883"/>
    <lineage>
        <taxon>Eukaryota</taxon>
        <taxon>Metazoa</taxon>
        <taxon>Chordata</taxon>
        <taxon>Craniata</taxon>
        <taxon>Vertebrata</taxon>
        <taxon>Euteleostomi</taxon>
        <taxon>Lepidosauria</taxon>
        <taxon>Squamata</taxon>
        <taxon>Bifurcata</taxon>
        <taxon>Gekkota</taxon>
        <taxon>Eublepharidae</taxon>
        <taxon>Eublepharinae</taxon>
        <taxon>Eublepharis</taxon>
    </lineage>
</organism>
<proteinExistence type="inferred from homology"/>
<dbReference type="FunFam" id="1.20.5.500:FF:000001">
    <property type="entry name" value="Type II keratin 23"/>
    <property type="match status" value="1"/>
</dbReference>
<dbReference type="Gene3D" id="1.20.5.170">
    <property type="match status" value="1"/>
</dbReference>
<evidence type="ECO:0000256" key="1">
    <source>
        <dbReference type="ARBA" id="ARBA00022754"/>
    </source>
</evidence>
<dbReference type="PANTHER" id="PTHR45616">
    <property type="entry name" value="GATA-TYPE DOMAIN-CONTAINING PROTEIN"/>
    <property type="match status" value="1"/>
</dbReference>
<feature type="compositionally biased region" description="Gly residues" evidence="6">
    <location>
        <begin position="499"/>
        <end position="515"/>
    </location>
</feature>
<dbReference type="GO" id="GO:0045109">
    <property type="term" value="P:intermediate filament organization"/>
    <property type="evidence" value="ECO:0007669"/>
    <property type="project" value="TreeGrafter"/>
</dbReference>
<dbReference type="Proteomes" id="UP001190640">
    <property type="component" value="Chromosome 19"/>
</dbReference>
<gene>
    <name evidence="9" type="primary">LOC129346183</name>
</gene>
<accession>A0AA97KQB9</accession>
<dbReference type="SUPFAM" id="SSF64593">
    <property type="entry name" value="Intermediate filament protein, coiled coil region"/>
    <property type="match status" value="3"/>
</dbReference>
<dbReference type="Pfam" id="PF16208">
    <property type="entry name" value="Keratin_2_head"/>
    <property type="match status" value="1"/>
</dbReference>
<dbReference type="GO" id="GO:0005615">
    <property type="term" value="C:extracellular space"/>
    <property type="evidence" value="ECO:0007669"/>
    <property type="project" value="TreeGrafter"/>
</dbReference>
<dbReference type="GO" id="GO:0045095">
    <property type="term" value="C:keratin filament"/>
    <property type="evidence" value="ECO:0007669"/>
    <property type="project" value="InterPro"/>
</dbReference>
<dbReference type="AlphaFoldDB" id="A0AA97KQB9"/>
<evidence type="ECO:0000256" key="6">
    <source>
        <dbReference type="SAM" id="MobiDB-lite"/>
    </source>
</evidence>
<dbReference type="PANTHER" id="PTHR45616:SF69">
    <property type="entry name" value="IF ROD DOMAIN-CONTAINING PROTEIN-RELATED"/>
    <property type="match status" value="1"/>
</dbReference>
<evidence type="ECO:0000313" key="9">
    <source>
        <dbReference type="RefSeq" id="XP_054859466.1"/>
    </source>
</evidence>
<reference evidence="9" key="1">
    <citation type="submission" date="2025-08" db="UniProtKB">
        <authorList>
            <consortium name="RefSeq"/>
        </authorList>
    </citation>
    <scope>IDENTIFICATION</scope>
    <source>
        <tissue evidence="9">Blood</tissue>
    </source>
</reference>
<name>A0AA97KQB9_EUBMA</name>
<sequence length="532" mass="58008">MSRQVNAKSLGGRRGFSASSAVAFGGVRNHTFPPSRRCLGGASGNGGFGSKSLYNLGGTKTISQSVVPGSVQRRGGFGGSSGFCYGGFAGGGFIDGSFGNERNSPSFLCCPPGGIQEVIINQSLLTPLNLEIDPEIQKVRKEEREQIKNLNDKFASFIDKVRFLEQQNKVLETKWNLLQQHPISQMKNSVEPLFEVYINSTRKHLDSLRSEKGRLGSELKNMQDLVEDFKHRYEEEINKRTSAENEFVLLKKDVDAAYMNKVELEGKAASLMDEHNFLRRLYDAELAQMQGQISDTSVILSMDNNRDLDLDSIITEVKAQYEDMASRTRAEADAMYQSKFQELQVTAGKHEDALKNSKMEISELNRLIHRLRGETENVKKQCVHLQSAVAEAEDRGEIALKDAREKLADLENATQKSKEELVRLVHDYQELMNVKLTLDIEIATYKTLLEGEEFRMSGECGSAVNISVVSNNSSASGSGLSHGSALSVGGGGSSSGSGRGIMGYGSGGGGGGSGSSGLKIISTSTSKRTTLR</sequence>
<dbReference type="GeneID" id="129346183"/>
<keyword evidence="1 4" id="KW-0403">Intermediate filament</keyword>
<keyword evidence="8" id="KW-1185">Reference proteome</keyword>
<dbReference type="InterPro" id="IPR039008">
    <property type="entry name" value="IF_rod_dom"/>
</dbReference>
<dbReference type="KEGG" id="emc:129346183"/>
<feature type="region of interest" description="Disordered" evidence="6">
    <location>
        <begin position="499"/>
        <end position="532"/>
    </location>
</feature>
<dbReference type="GO" id="GO:0030280">
    <property type="term" value="F:structural constituent of skin epidermis"/>
    <property type="evidence" value="ECO:0007669"/>
    <property type="project" value="TreeGrafter"/>
</dbReference>